<evidence type="ECO:0000256" key="13">
    <source>
        <dbReference type="ARBA" id="ARBA00056274"/>
    </source>
</evidence>
<comment type="catalytic activity">
    <reaction evidence="12">
        <text>O-phospho-L-seryl-[protein] + H2O = L-seryl-[protein] + phosphate</text>
        <dbReference type="Rhea" id="RHEA:20629"/>
        <dbReference type="Rhea" id="RHEA-COMP:9863"/>
        <dbReference type="Rhea" id="RHEA-COMP:11604"/>
        <dbReference type="ChEBI" id="CHEBI:15377"/>
        <dbReference type="ChEBI" id="CHEBI:29999"/>
        <dbReference type="ChEBI" id="CHEBI:43474"/>
        <dbReference type="ChEBI" id="CHEBI:83421"/>
        <dbReference type="EC" id="3.1.3.16"/>
    </reaction>
</comment>
<keyword evidence="5" id="KW-0547">Nucleotide-binding</keyword>
<dbReference type="SUPFAM" id="SSF55785">
    <property type="entry name" value="PYP-like sensor domain (PAS domain)"/>
    <property type="match status" value="1"/>
</dbReference>
<evidence type="ECO:0000313" key="18">
    <source>
        <dbReference type="Proteomes" id="UP000295136"/>
    </source>
</evidence>
<dbReference type="SUPFAM" id="SSF55781">
    <property type="entry name" value="GAF domain-like"/>
    <property type="match status" value="2"/>
</dbReference>
<dbReference type="InterPro" id="IPR029016">
    <property type="entry name" value="GAF-like_dom_sf"/>
</dbReference>
<reference evidence="17 18" key="1">
    <citation type="submission" date="2019-03" db="EMBL/GenBank/DDBJ databases">
        <title>Draft genome sequences of novel Actinobacteria.</title>
        <authorList>
            <person name="Sahin N."/>
            <person name="Ay H."/>
            <person name="Saygin H."/>
        </authorList>
    </citation>
    <scope>NUCLEOTIDE SEQUENCE [LARGE SCALE GENOMIC DNA]</scope>
    <source>
        <strain evidence="17 18">6K102</strain>
    </source>
</reference>
<dbReference type="Gene3D" id="3.60.40.10">
    <property type="entry name" value="PPM-type phosphatase domain"/>
    <property type="match status" value="1"/>
</dbReference>
<dbReference type="Gene3D" id="3.30.450.40">
    <property type="match status" value="1"/>
</dbReference>
<dbReference type="GO" id="GO:0004722">
    <property type="term" value="F:protein serine/threonine phosphatase activity"/>
    <property type="evidence" value="ECO:0007669"/>
    <property type="project" value="UniProtKB-EC"/>
</dbReference>
<evidence type="ECO:0000256" key="4">
    <source>
        <dbReference type="ARBA" id="ARBA00022723"/>
    </source>
</evidence>
<accession>A0A4R5EIL6</accession>
<evidence type="ECO:0000256" key="5">
    <source>
        <dbReference type="ARBA" id="ARBA00022741"/>
    </source>
</evidence>
<evidence type="ECO:0000256" key="10">
    <source>
        <dbReference type="ARBA" id="ARBA00022912"/>
    </source>
</evidence>
<dbReference type="Pfam" id="PF13185">
    <property type="entry name" value="GAF_2"/>
    <property type="match status" value="1"/>
</dbReference>
<keyword evidence="7" id="KW-0378">Hydrolase</keyword>
<keyword evidence="18" id="KW-1185">Reference proteome</keyword>
<evidence type="ECO:0000256" key="6">
    <source>
        <dbReference type="ARBA" id="ARBA00022777"/>
    </source>
</evidence>
<keyword evidence="2" id="KW-0597">Phosphoprotein</keyword>
<dbReference type="EC" id="3.1.3.16" evidence="1"/>
<evidence type="ECO:0000256" key="8">
    <source>
        <dbReference type="ARBA" id="ARBA00022840"/>
    </source>
</evidence>
<dbReference type="InterPro" id="IPR000014">
    <property type="entry name" value="PAS"/>
</dbReference>
<keyword evidence="11" id="KW-0464">Manganese</keyword>
<evidence type="ECO:0000256" key="7">
    <source>
        <dbReference type="ARBA" id="ARBA00022801"/>
    </source>
</evidence>
<dbReference type="SMART" id="SM00065">
    <property type="entry name" value="GAF"/>
    <property type="match status" value="1"/>
</dbReference>
<evidence type="ECO:0000256" key="1">
    <source>
        <dbReference type="ARBA" id="ARBA00013081"/>
    </source>
</evidence>
<dbReference type="SMART" id="SM00331">
    <property type="entry name" value="PP2C_SIG"/>
    <property type="match status" value="1"/>
</dbReference>
<evidence type="ECO:0000256" key="14">
    <source>
        <dbReference type="ARBA" id="ARBA00075117"/>
    </source>
</evidence>
<dbReference type="PANTHER" id="PTHR43156:SF2">
    <property type="entry name" value="STAGE II SPORULATION PROTEIN E"/>
    <property type="match status" value="1"/>
</dbReference>
<comment type="caution">
    <text evidence="17">The sequence shown here is derived from an EMBL/GenBank/DDBJ whole genome shotgun (WGS) entry which is preliminary data.</text>
</comment>
<dbReference type="FunFam" id="3.60.40.10:FF:000005">
    <property type="entry name" value="Serine/threonine protein phosphatase"/>
    <property type="match status" value="1"/>
</dbReference>
<dbReference type="InterPro" id="IPR003018">
    <property type="entry name" value="GAF"/>
</dbReference>
<dbReference type="Proteomes" id="UP000295136">
    <property type="component" value="Unassembled WGS sequence"/>
</dbReference>
<evidence type="ECO:0000259" key="16">
    <source>
        <dbReference type="PROSITE" id="PS50112"/>
    </source>
</evidence>
<dbReference type="SUPFAM" id="SSF81606">
    <property type="entry name" value="PP2C-like"/>
    <property type="match status" value="1"/>
</dbReference>
<feature type="domain" description="PAS" evidence="16">
    <location>
        <begin position="195"/>
        <end position="232"/>
    </location>
</feature>
<dbReference type="InterPro" id="IPR036457">
    <property type="entry name" value="PPM-type-like_dom_sf"/>
</dbReference>
<dbReference type="PANTHER" id="PTHR43156">
    <property type="entry name" value="STAGE II SPORULATION PROTEIN E-RELATED"/>
    <property type="match status" value="1"/>
</dbReference>
<evidence type="ECO:0000256" key="2">
    <source>
        <dbReference type="ARBA" id="ARBA00022553"/>
    </source>
</evidence>
<dbReference type="GO" id="GO:0046872">
    <property type="term" value="F:metal ion binding"/>
    <property type="evidence" value="ECO:0007669"/>
    <property type="project" value="UniProtKB-KW"/>
</dbReference>
<dbReference type="InterPro" id="IPR013656">
    <property type="entry name" value="PAS_4"/>
</dbReference>
<dbReference type="AlphaFoldDB" id="A0A4R5EIL6"/>
<evidence type="ECO:0000256" key="15">
    <source>
        <dbReference type="ARBA" id="ARBA00081350"/>
    </source>
</evidence>
<dbReference type="RefSeq" id="WP_132638163.1">
    <property type="nucleotide sequence ID" value="NZ_SMLD01000150.1"/>
</dbReference>
<evidence type="ECO:0000256" key="12">
    <source>
        <dbReference type="ARBA" id="ARBA00047761"/>
    </source>
</evidence>
<dbReference type="SMART" id="SM00091">
    <property type="entry name" value="PAS"/>
    <property type="match status" value="1"/>
</dbReference>
<comment type="function">
    <text evidence="13">Primarily acts as an independent SigF regulator that is sensitive to the osmosensory signal, mediating the cross talk of PknD with the SigF regulon. Possesses both phosphatase and kinase activities. The kinase domain functions as a classic anti-sigma factor-like kinase to phosphorylate the anti-anti-sigma factor domain at the canonical regulatory site, and the phosphatase domain antagonizes this activity.</text>
</comment>
<evidence type="ECO:0000256" key="9">
    <source>
        <dbReference type="ARBA" id="ARBA00022842"/>
    </source>
</evidence>
<dbReference type="GO" id="GO:0005524">
    <property type="term" value="F:ATP binding"/>
    <property type="evidence" value="ECO:0007669"/>
    <property type="project" value="UniProtKB-KW"/>
</dbReference>
<protein>
    <recommendedName>
        <fullName evidence="1">protein-serine/threonine phosphatase</fullName>
        <ecNumber evidence="1">3.1.3.16</ecNumber>
    </recommendedName>
    <alternativeName>
        <fullName evidence="15">Protein-serine/threonine phosphatase</fullName>
    </alternativeName>
    <alternativeName>
        <fullName evidence="14">Serine/threonine-protein kinase</fullName>
    </alternativeName>
</protein>
<gene>
    <name evidence="17" type="ORF">E1295_37310</name>
</gene>
<keyword evidence="3" id="KW-0808">Transferase</keyword>
<keyword evidence="8" id="KW-0067">ATP-binding</keyword>
<sequence>MRGDHLAGPGETSESSRLDDLLIEAVAGAGAHIGMAYVLDKGGHVLALESAVGIPGSIARAWARIRVRRNDSIPIAVSVRDKRLIWVDGREELARAFPAAALALPYHFALVTAPVCSGGTVWGGLVLLWPSGRASGLAPRQREVIDHACDRIGELLLQAAERGRRITPQFRPRVLQPHPVTDTSRRARLIALDCLNRLPDGYCCLDTEGRVSLVSAPAAELLAHSPSELLGRPLWESLPWLNDSAFEDRYRAAVVSRQATHHTARAPGARQLTFRFYPGLTGVTVRVAPGKAARGVEPSAVAASAAVTGREPRVMALHEMLHLSTALARAVTAQEVVDIVADHVVPVYGAQALAILTWQDNRMRVAASRGYSQEAVERYDGRPIIHQLGPPDHYEASEPVFFTTWEELRRHRPNSIRADDMNAWAFLPLATSGRPFGTCVLAYAHPHRFNSEERATLTALGGLIAQAFERARLYDTKHQLAQCLQASLLPHKLPEIPGLDVAARYVPALPGMDIGGDFYDLIRLSPTMTAAVIGDVQGHDMNAAALMGQVRTAIHAHATAGSPPGEVLAHTNRLLAELAPDRFTSCLYLSLDLEEHTACLSSAGHFPPLLSRPGAATRIIEVSPGPLLGIDPDAKYATTDLVLEPGSILTLYTDGLIEEPGLDLGDAITGLARRFAPPPGTPLRDLAADLIEEAALDDQRTDDIAVLMLRGTGIPR</sequence>
<dbReference type="EMBL" id="SMLD01000150">
    <property type="protein sequence ID" value="TDE34172.1"/>
    <property type="molecule type" value="Genomic_DNA"/>
</dbReference>
<dbReference type="PROSITE" id="PS50112">
    <property type="entry name" value="PAS"/>
    <property type="match status" value="1"/>
</dbReference>
<evidence type="ECO:0000256" key="3">
    <source>
        <dbReference type="ARBA" id="ARBA00022679"/>
    </source>
</evidence>
<proteinExistence type="predicted"/>
<evidence type="ECO:0000256" key="11">
    <source>
        <dbReference type="ARBA" id="ARBA00023211"/>
    </source>
</evidence>
<dbReference type="CDD" id="cd00130">
    <property type="entry name" value="PAS"/>
    <property type="match status" value="1"/>
</dbReference>
<keyword evidence="9" id="KW-0460">Magnesium</keyword>
<dbReference type="GO" id="GO:0016301">
    <property type="term" value="F:kinase activity"/>
    <property type="evidence" value="ECO:0007669"/>
    <property type="project" value="UniProtKB-KW"/>
</dbReference>
<organism evidence="17 18">
    <name type="scientific">Nonomuraea mesophila</name>
    <dbReference type="NCBI Taxonomy" id="2530382"/>
    <lineage>
        <taxon>Bacteria</taxon>
        <taxon>Bacillati</taxon>
        <taxon>Actinomycetota</taxon>
        <taxon>Actinomycetes</taxon>
        <taxon>Streptosporangiales</taxon>
        <taxon>Streptosporangiaceae</taxon>
        <taxon>Nonomuraea</taxon>
    </lineage>
</organism>
<dbReference type="Pfam" id="PF08448">
    <property type="entry name" value="PAS_4"/>
    <property type="match status" value="1"/>
</dbReference>
<keyword evidence="4" id="KW-0479">Metal-binding</keyword>
<dbReference type="Gene3D" id="3.30.450.20">
    <property type="entry name" value="PAS domain"/>
    <property type="match status" value="1"/>
</dbReference>
<name>A0A4R5EIL6_9ACTN</name>
<dbReference type="InterPro" id="IPR035965">
    <property type="entry name" value="PAS-like_dom_sf"/>
</dbReference>
<dbReference type="InterPro" id="IPR001932">
    <property type="entry name" value="PPM-type_phosphatase-like_dom"/>
</dbReference>
<dbReference type="InterPro" id="IPR052016">
    <property type="entry name" value="Bact_Sigma-Reg"/>
</dbReference>
<evidence type="ECO:0000313" key="17">
    <source>
        <dbReference type="EMBL" id="TDE34172.1"/>
    </source>
</evidence>
<keyword evidence="6" id="KW-0418">Kinase</keyword>
<dbReference type="Pfam" id="PF07228">
    <property type="entry name" value="SpoIIE"/>
    <property type="match status" value="1"/>
</dbReference>
<keyword evidence="10" id="KW-0904">Protein phosphatase</keyword>